<proteinExistence type="predicted"/>
<evidence type="ECO:0000313" key="2">
    <source>
        <dbReference type="EMBL" id="RGT57503.1"/>
    </source>
</evidence>
<dbReference type="EMBL" id="QRWX01000001">
    <property type="protein sequence ID" value="RGT57503.1"/>
    <property type="molecule type" value="Genomic_DNA"/>
</dbReference>
<dbReference type="Proteomes" id="UP000284731">
    <property type="component" value="Unassembled WGS sequence"/>
</dbReference>
<feature type="transmembrane region" description="Helical" evidence="1">
    <location>
        <begin position="63"/>
        <end position="82"/>
    </location>
</feature>
<protein>
    <submittedName>
        <fullName evidence="2">Uncharacterized protein</fullName>
    </submittedName>
</protein>
<dbReference type="RefSeq" id="WP_118764026.1">
    <property type="nucleotide sequence ID" value="NZ_CABJCF010000001.1"/>
</dbReference>
<feature type="transmembrane region" description="Helical" evidence="1">
    <location>
        <begin position="141"/>
        <end position="159"/>
    </location>
</feature>
<dbReference type="AlphaFoldDB" id="A0A412PH59"/>
<keyword evidence="1" id="KW-0812">Transmembrane</keyword>
<organism evidence="2 3">
    <name type="scientific">Solobacterium moorei</name>
    <dbReference type="NCBI Taxonomy" id="102148"/>
    <lineage>
        <taxon>Bacteria</taxon>
        <taxon>Bacillati</taxon>
        <taxon>Bacillota</taxon>
        <taxon>Erysipelotrichia</taxon>
        <taxon>Erysipelotrichales</taxon>
        <taxon>Erysipelotrichaceae</taxon>
        <taxon>Solobacterium</taxon>
    </lineage>
</organism>
<evidence type="ECO:0000256" key="1">
    <source>
        <dbReference type="SAM" id="Phobius"/>
    </source>
</evidence>
<name>A0A412PH59_9FIRM</name>
<comment type="caution">
    <text evidence="2">The sequence shown here is derived from an EMBL/GenBank/DDBJ whole genome shotgun (WGS) entry which is preliminary data.</text>
</comment>
<accession>A0A412PH59</accession>
<reference evidence="2 3" key="1">
    <citation type="submission" date="2018-08" db="EMBL/GenBank/DDBJ databases">
        <title>A genome reference for cultivated species of the human gut microbiota.</title>
        <authorList>
            <person name="Zou Y."/>
            <person name="Xue W."/>
            <person name="Luo G."/>
        </authorList>
    </citation>
    <scope>NUCLEOTIDE SEQUENCE [LARGE SCALE GENOMIC DNA]</scope>
    <source>
        <strain evidence="2 3">AF18-46</strain>
    </source>
</reference>
<evidence type="ECO:0000313" key="3">
    <source>
        <dbReference type="Proteomes" id="UP000284731"/>
    </source>
</evidence>
<keyword evidence="1" id="KW-0472">Membrane</keyword>
<sequence>MILIVECVIGIILFTLIVVPMTAKNPLGMIDDYPPAIHQKCVELGIVENAKRRLKVKDVIRKLLTILVLISVTVVVMIFINQAKSFSEGFWDTFAIWCSITWFDALFIDCIWFCHSKKIQIPGTEGMKEYKDYLFHNKQSCIGTLLGIPASAVVGSLLLY</sequence>
<gene>
    <name evidence="2" type="ORF">DWX20_00185</name>
</gene>
<feature type="transmembrane region" description="Helical" evidence="1">
    <location>
        <begin position="94"/>
        <end position="114"/>
    </location>
</feature>
<keyword evidence="1" id="KW-1133">Transmembrane helix</keyword>